<dbReference type="InterPro" id="IPR007138">
    <property type="entry name" value="ABM_dom"/>
</dbReference>
<reference evidence="3" key="1">
    <citation type="journal article" date="2019" name="Int. J. Syst. Evol. Microbiol.">
        <title>The Global Catalogue of Microorganisms (GCM) 10K type strain sequencing project: providing services to taxonomists for standard genome sequencing and annotation.</title>
        <authorList>
            <consortium name="The Broad Institute Genomics Platform"/>
            <consortium name="The Broad Institute Genome Sequencing Center for Infectious Disease"/>
            <person name="Wu L."/>
            <person name="Ma J."/>
        </authorList>
    </citation>
    <scope>NUCLEOTIDE SEQUENCE [LARGE SCALE GENOMIC DNA]</scope>
    <source>
        <strain evidence="3">CCUG 56607</strain>
    </source>
</reference>
<dbReference type="SUPFAM" id="SSF54909">
    <property type="entry name" value="Dimeric alpha+beta barrel"/>
    <property type="match status" value="1"/>
</dbReference>
<evidence type="ECO:0000313" key="3">
    <source>
        <dbReference type="Proteomes" id="UP001596990"/>
    </source>
</evidence>
<dbReference type="Proteomes" id="UP001596990">
    <property type="component" value="Unassembled WGS sequence"/>
</dbReference>
<evidence type="ECO:0000313" key="2">
    <source>
        <dbReference type="EMBL" id="MFD1017774.1"/>
    </source>
</evidence>
<feature type="domain" description="ABM" evidence="1">
    <location>
        <begin position="65"/>
        <end position="152"/>
    </location>
</feature>
<protein>
    <submittedName>
        <fullName evidence="2">Antibiotic biosynthesis monooxygenase family protein</fullName>
        <ecNumber evidence="2">1.14.-.-</ecNumber>
    </submittedName>
</protein>
<dbReference type="Pfam" id="PF03992">
    <property type="entry name" value="ABM"/>
    <property type="match status" value="1"/>
</dbReference>
<name>A0ABW3KV89_9BACI</name>
<sequence length="167" mass="19217">MKVSMTNGTLNYLAKLENKHPEATIFLMQSEDKTLAYTEGEAQVFEEGRDYEVVDAVGDVKKDGFVVMNNIPVRDEGRPVFEDRFKNRAGGVEKMDGFQAIRILRPVSGNTYIVFTQWRNEQSFENWKNSQSFENAHKNSGPQHKEKPSFIDGNAYITKYHMIDIKE</sequence>
<dbReference type="InterPro" id="IPR050404">
    <property type="entry name" value="Heme-degrading_MO"/>
</dbReference>
<keyword evidence="2" id="KW-0560">Oxidoreductase</keyword>
<dbReference type="PANTHER" id="PTHR34474:SF2">
    <property type="entry name" value="SIGNAL TRANSDUCTION PROTEIN TRAP"/>
    <property type="match status" value="1"/>
</dbReference>
<dbReference type="PANTHER" id="PTHR34474">
    <property type="entry name" value="SIGNAL TRANSDUCTION PROTEIN TRAP"/>
    <property type="match status" value="1"/>
</dbReference>
<keyword evidence="3" id="KW-1185">Reference proteome</keyword>
<dbReference type="Gene3D" id="3.30.70.100">
    <property type="match status" value="1"/>
</dbReference>
<comment type="caution">
    <text evidence="2">The sequence shown here is derived from an EMBL/GenBank/DDBJ whole genome shotgun (WGS) entry which is preliminary data.</text>
</comment>
<evidence type="ECO:0000259" key="1">
    <source>
        <dbReference type="PROSITE" id="PS51725"/>
    </source>
</evidence>
<organism evidence="2 3">
    <name type="scientific">Thalassobacillus hwangdonensis</name>
    <dbReference type="NCBI Taxonomy" id="546108"/>
    <lineage>
        <taxon>Bacteria</taxon>
        <taxon>Bacillati</taxon>
        <taxon>Bacillota</taxon>
        <taxon>Bacilli</taxon>
        <taxon>Bacillales</taxon>
        <taxon>Bacillaceae</taxon>
        <taxon>Thalassobacillus</taxon>
    </lineage>
</organism>
<gene>
    <name evidence="2" type="ORF">ACFQ2J_01070</name>
</gene>
<dbReference type="InterPro" id="IPR011008">
    <property type="entry name" value="Dimeric_a/b-barrel"/>
</dbReference>
<keyword evidence="2" id="KW-0503">Monooxygenase</keyword>
<dbReference type="EC" id="1.14.-.-" evidence="2"/>
<dbReference type="RefSeq" id="WP_386055768.1">
    <property type="nucleotide sequence ID" value="NZ_JBHTKL010000001.1"/>
</dbReference>
<dbReference type="PROSITE" id="PS51725">
    <property type="entry name" value="ABM"/>
    <property type="match status" value="1"/>
</dbReference>
<dbReference type="EMBL" id="JBHTKL010000001">
    <property type="protein sequence ID" value="MFD1017774.1"/>
    <property type="molecule type" value="Genomic_DNA"/>
</dbReference>
<proteinExistence type="predicted"/>
<dbReference type="GO" id="GO:0004497">
    <property type="term" value="F:monooxygenase activity"/>
    <property type="evidence" value="ECO:0007669"/>
    <property type="project" value="UniProtKB-KW"/>
</dbReference>
<accession>A0ABW3KV89</accession>